<feature type="transmembrane region" description="Helical" evidence="7">
    <location>
        <begin position="279"/>
        <end position="300"/>
    </location>
</feature>
<dbReference type="AlphaFoldDB" id="A0A7G1Q8Y8"/>
<dbReference type="GO" id="GO:0055085">
    <property type="term" value="P:transmembrane transport"/>
    <property type="evidence" value="ECO:0007669"/>
    <property type="project" value="InterPro"/>
</dbReference>
<dbReference type="KEGG" id="ntg:NSCAC_0631"/>
<feature type="transmembrane region" description="Helical" evidence="7">
    <location>
        <begin position="161"/>
        <end position="178"/>
    </location>
</feature>
<evidence type="ECO:0000256" key="5">
    <source>
        <dbReference type="ARBA" id="ARBA00022989"/>
    </source>
</evidence>
<feature type="transmembrane region" description="Helical" evidence="7">
    <location>
        <begin position="253"/>
        <end position="273"/>
    </location>
</feature>
<evidence type="ECO:0000256" key="7">
    <source>
        <dbReference type="SAM" id="Phobius"/>
    </source>
</evidence>
<gene>
    <name evidence="8" type="ORF">NSCAC_0631</name>
</gene>
<keyword evidence="3" id="KW-1003">Cell membrane</keyword>
<dbReference type="EMBL" id="LR778175">
    <property type="protein sequence ID" value="CAB1275366.1"/>
    <property type="molecule type" value="Genomic_DNA"/>
</dbReference>
<accession>A0A7G1Q8Y8</accession>
<keyword evidence="4 7" id="KW-0812">Transmembrane</keyword>
<evidence type="ECO:0000313" key="9">
    <source>
        <dbReference type="Proteomes" id="UP000516072"/>
    </source>
</evidence>
<evidence type="ECO:0000256" key="3">
    <source>
        <dbReference type="ARBA" id="ARBA00022475"/>
    </source>
</evidence>
<comment type="subcellular location">
    <subcellularLocation>
        <location evidence="1">Membrane</location>
        <topology evidence="1">Multi-pass membrane protein</topology>
    </subcellularLocation>
</comment>
<evidence type="ECO:0000256" key="6">
    <source>
        <dbReference type="ARBA" id="ARBA00023136"/>
    </source>
</evidence>
<proteinExistence type="predicted"/>
<sequence length="303" mass="33459">MSNLILLFLCLFLGFLLRKFKISSEETPLVLNQYVIYIALPMMALYYLPNITVSPELLFPVSVAWIGFAFAWLFFTLLGKKLNWSRNLIGALILTSGLGNTSFVGIPVISALYGAEGLQTLIMVDLPGSFVVLSTLGIMVATIHSEGEANFFQIGKAVLKFPPFLVFLIGFTMALFSWHFPEVIKNAIKPLADTVAPIALISVGYQLKIELESGYWRYISIGLFVKLILIPLTIYSLYKFLFDQSGIPFEVSVMEAATGPMITGSIIAISYGLRPNLSSMMVGIGILTSFITMAGWYFILKLG</sequence>
<feature type="transmembrane region" description="Helical" evidence="7">
    <location>
        <begin position="89"/>
        <end position="113"/>
    </location>
</feature>
<dbReference type="PANTHER" id="PTHR36838">
    <property type="entry name" value="AUXIN EFFLUX CARRIER FAMILY PROTEIN"/>
    <property type="match status" value="1"/>
</dbReference>
<dbReference type="InterPro" id="IPR004776">
    <property type="entry name" value="Mem_transp_PIN-like"/>
</dbReference>
<dbReference type="RefSeq" id="WP_197744971.1">
    <property type="nucleotide sequence ID" value="NZ_LR778175.1"/>
</dbReference>
<evidence type="ECO:0000313" key="8">
    <source>
        <dbReference type="EMBL" id="CAB1275366.1"/>
    </source>
</evidence>
<keyword evidence="5 7" id="KW-1133">Transmembrane helix</keyword>
<evidence type="ECO:0000256" key="2">
    <source>
        <dbReference type="ARBA" id="ARBA00022448"/>
    </source>
</evidence>
<organism evidence="8 9">
    <name type="scientific">Candidatus Nitrosacidococcus tergens</name>
    <dbReference type="NCBI Taxonomy" id="553981"/>
    <lineage>
        <taxon>Bacteria</taxon>
        <taxon>Pseudomonadati</taxon>
        <taxon>Pseudomonadota</taxon>
        <taxon>Gammaproteobacteria</taxon>
        <taxon>Chromatiales</taxon>
        <taxon>Chromatiaceae</taxon>
        <taxon>Candidatus Nitrosacidococcus</taxon>
    </lineage>
</organism>
<keyword evidence="2" id="KW-0813">Transport</keyword>
<reference evidence="8 9" key="1">
    <citation type="submission" date="2020-03" db="EMBL/GenBank/DDBJ databases">
        <authorList>
            <person name="Picone N."/>
        </authorList>
    </citation>
    <scope>NUCLEOTIDE SEQUENCE [LARGE SCALE GENOMIC DNA]</scope>
    <source>
        <strain evidence="8">NSCAC1</strain>
    </source>
</reference>
<feature type="transmembrane region" description="Helical" evidence="7">
    <location>
        <begin position="215"/>
        <end position="241"/>
    </location>
</feature>
<feature type="transmembrane region" description="Helical" evidence="7">
    <location>
        <begin position="34"/>
        <end position="50"/>
    </location>
</feature>
<feature type="transmembrane region" description="Helical" evidence="7">
    <location>
        <begin position="120"/>
        <end position="141"/>
    </location>
</feature>
<keyword evidence="9" id="KW-1185">Reference proteome</keyword>
<evidence type="ECO:0000256" key="1">
    <source>
        <dbReference type="ARBA" id="ARBA00004141"/>
    </source>
</evidence>
<dbReference type="Pfam" id="PF03547">
    <property type="entry name" value="Mem_trans"/>
    <property type="match status" value="1"/>
</dbReference>
<evidence type="ECO:0000256" key="4">
    <source>
        <dbReference type="ARBA" id="ARBA00022692"/>
    </source>
</evidence>
<dbReference type="Proteomes" id="UP000516072">
    <property type="component" value="Chromosome"/>
</dbReference>
<protein>
    <submittedName>
        <fullName evidence="8">Auxin Efflux Carrier</fullName>
    </submittedName>
</protein>
<keyword evidence="6 7" id="KW-0472">Membrane</keyword>
<dbReference type="GO" id="GO:0016020">
    <property type="term" value="C:membrane"/>
    <property type="evidence" value="ECO:0007669"/>
    <property type="project" value="UniProtKB-SubCell"/>
</dbReference>
<feature type="transmembrane region" description="Helical" evidence="7">
    <location>
        <begin position="57"/>
        <end position="77"/>
    </location>
</feature>
<name>A0A7G1Q8Y8_9GAMM</name>
<dbReference type="PANTHER" id="PTHR36838:SF1">
    <property type="entry name" value="SLR1864 PROTEIN"/>
    <property type="match status" value="1"/>
</dbReference>